<dbReference type="Pfam" id="PF04230">
    <property type="entry name" value="PS_pyruv_trans"/>
    <property type="match status" value="1"/>
</dbReference>
<protein>
    <submittedName>
        <fullName evidence="2">Polysaccharide pyruvyl transferase family protein</fullName>
    </submittedName>
</protein>
<dbReference type="PANTHER" id="PTHR36836">
    <property type="entry name" value="COLANIC ACID BIOSYNTHESIS PROTEIN WCAK"/>
    <property type="match status" value="1"/>
</dbReference>
<dbReference type="InterPro" id="IPR007345">
    <property type="entry name" value="Polysacch_pyruvyl_Trfase"/>
</dbReference>
<dbReference type="AlphaFoldDB" id="A0AA42N106"/>
<reference evidence="2" key="1">
    <citation type="submission" date="2022-09" db="EMBL/GenBank/DDBJ databases">
        <title>Intensive care unit water sources are persistently colonized with multi-drug resistant bacteria and are the site of extensive horizontal gene transfer of antibiotic resistance genes.</title>
        <authorList>
            <person name="Diorio-Toth L."/>
        </authorList>
    </citation>
    <scope>NUCLEOTIDE SEQUENCE</scope>
    <source>
        <strain evidence="2">GD03990</strain>
    </source>
</reference>
<dbReference type="EMBL" id="JAOBYN010000009">
    <property type="protein sequence ID" value="MDH1055404.1"/>
    <property type="molecule type" value="Genomic_DNA"/>
</dbReference>
<name>A0AA42N106_AQUAC</name>
<gene>
    <name evidence="2" type="ORF">N5C05_11625</name>
</gene>
<keyword evidence="2" id="KW-0808">Transferase</keyword>
<accession>A0AA42N106</accession>
<sequence length="413" mass="46033">MSVVKGSSRVLMIDAFSTLHVGNGALIDNTYKLCRQYLGEKIDILSIDARSNKGRFPVVLDDIFTGYGGSFLNKLSYALAITLFVMVECLNVIVLNGRVRVPWKGRYALMLGALDRSDICVSLSGETINDHYRPHMYLRLLTYYLAVLKGKKFIVFPQSIGPVFRPLSKWLLRKTLGGAHAIVARDRESFALAKELWAGCKVKVLFSPDVATTQESIARPLPVASQGKKVIGITVSDIPRDEMGYQGDYLRDLLGGIAAALDKESYQILMMPSNYRHNEISQDYRVCLAAKTILQEKGFDVAILENEIIHPDVYQGMQRSLFAFISTRMHVGILATSAGVPTLMINTQHKIRSYMSLMEMDDFVLELSSLTDVAEKVSALLDQNIILREKLVANNKRLREQVGVAMSSLAESL</sequence>
<feature type="domain" description="Polysaccharide pyruvyl transferase" evidence="1">
    <location>
        <begin position="21"/>
        <end position="348"/>
    </location>
</feature>
<evidence type="ECO:0000259" key="1">
    <source>
        <dbReference type="Pfam" id="PF04230"/>
    </source>
</evidence>
<evidence type="ECO:0000313" key="3">
    <source>
        <dbReference type="Proteomes" id="UP001158730"/>
    </source>
</evidence>
<dbReference type="RefSeq" id="WP_280054038.1">
    <property type="nucleotide sequence ID" value="NZ_JAOBYN010000009.1"/>
</dbReference>
<organism evidence="2 3">
    <name type="scientific">Aquipseudomonas alcaligenes</name>
    <name type="common">Pseudomonas alcaligenes</name>
    <dbReference type="NCBI Taxonomy" id="43263"/>
    <lineage>
        <taxon>Bacteria</taxon>
        <taxon>Pseudomonadati</taxon>
        <taxon>Pseudomonadota</taxon>
        <taxon>Gammaproteobacteria</taxon>
        <taxon>Pseudomonadales</taxon>
        <taxon>Pseudomonadaceae</taxon>
        <taxon>Aquipseudomonas</taxon>
    </lineage>
</organism>
<dbReference type="GO" id="GO:0016740">
    <property type="term" value="F:transferase activity"/>
    <property type="evidence" value="ECO:0007669"/>
    <property type="project" value="UniProtKB-KW"/>
</dbReference>
<evidence type="ECO:0000313" key="2">
    <source>
        <dbReference type="EMBL" id="MDH1055404.1"/>
    </source>
</evidence>
<dbReference type="PANTHER" id="PTHR36836:SF1">
    <property type="entry name" value="COLANIC ACID BIOSYNTHESIS PROTEIN WCAK"/>
    <property type="match status" value="1"/>
</dbReference>
<proteinExistence type="predicted"/>
<comment type="caution">
    <text evidence="2">The sequence shown here is derived from an EMBL/GenBank/DDBJ whole genome shotgun (WGS) entry which is preliminary data.</text>
</comment>
<dbReference type="Proteomes" id="UP001158730">
    <property type="component" value="Unassembled WGS sequence"/>
</dbReference>